<comment type="caution">
    <text evidence="3">The sequence shown here is derived from an EMBL/GenBank/DDBJ whole genome shotgun (WGS) entry which is preliminary data.</text>
</comment>
<name>A0ABV7J4Z9_9GAMM</name>
<evidence type="ECO:0000313" key="4">
    <source>
        <dbReference type="Proteomes" id="UP001595533"/>
    </source>
</evidence>
<gene>
    <name evidence="3" type="primary">pilM</name>
    <name evidence="3" type="ORF">ACFODZ_02630</name>
</gene>
<keyword evidence="4" id="KW-1185">Reference proteome</keyword>
<evidence type="ECO:0000256" key="2">
    <source>
        <dbReference type="SAM" id="Phobius"/>
    </source>
</evidence>
<reference evidence="4" key="1">
    <citation type="journal article" date="2019" name="Int. J. Syst. Evol. Microbiol.">
        <title>The Global Catalogue of Microorganisms (GCM) 10K type strain sequencing project: providing services to taxonomists for standard genome sequencing and annotation.</title>
        <authorList>
            <consortium name="The Broad Institute Genomics Platform"/>
            <consortium name="The Broad Institute Genome Sequencing Center for Infectious Disease"/>
            <person name="Wu L."/>
            <person name="Ma J."/>
        </authorList>
    </citation>
    <scope>NUCLEOTIDE SEQUENCE [LARGE SCALE GENOMIC DNA]</scope>
    <source>
        <strain evidence="4">KCTC 42953</strain>
    </source>
</reference>
<dbReference type="Pfam" id="PF05137">
    <property type="entry name" value="PilN"/>
    <property type="match status" value="1"/>
</dbReference>
<keyword evidence="1" id="KW-0175">Coiled coil</keyword>
<keyword evidence="2" id="KW-0812">Transmembrane</keyword>
<dbReference type="InterPro" id="IPR005883">
    <property type="entry name" value="PilM"/>
</dbReference>
<organism evidence="3 4">
    <name type="scientific">Marinicella sediminis</name>
    <dbReference type="NCBI Taxonomy" id="1792834"/>
    <lineage>
        <taxon>Bacteria</taxon>
        <taxon>Pseudomonadati</taxon>
        <taxon>Pseudomonadota</taxon>
        <taxon>Gammaproteobacteria</taxon>
        <taxon>Lysobacterales</taxon>
        <taxon>Marinicellaceae</taxon>
        <taxon>Marinicella</taxon>
    </lineage>
</organism>
<dbReference type="SUPFAM" id="SSF53067">
    <property type="entry name" value="Actin-like ATPase domain"/>
    <property type="match status" value="1"/>
</dbReference>
<feature type="coiled-coil region" evidence="1">
    <location>
        <begin position="242"/>
        <end position="269"/>
    </location>
</feature>
<evidence type="ECO:0000256" key="1">
    <source>
        <dbReference type="SAM" id="Coils"/>
    </source>
</evidence>
<dbReference type="Gene3D" id="3.30.420.380">
    <property type="match status" value="1"/>
</dbReference>
<dbReference type="RefSeq" id="WP_077409780.1">
    <property type="nucleotide sequence ID" value="NZ_JBHRTS010000001.1"/>
</dbReference>
<keyword evidence="2" id="KW-1133">Transmembrane helix</keyword>
<keyword evidence="2" id="KW-0472">Membrane</keyword>
<dbReference type="InterPro" id="IPR052534">
    <property type="entry name" value="Extracell_DNA_Util/SecSys_Comp"/>
</dbReference>
<dbReference type="EMBL" id="JBHRTS010000001">
    <property type="protein sequence ID" value="MFC3193129.1"/>
    <property type="molecule type" value="Genomic_DNA"/>
</dbReference>
<dbReference type="InterPro" id="IPR043129">
    <property type="entry name" value="ATPase_NBD"/>
</dbReference>
<dbReference type="Proteomes" id="UP001595533">
    <property type="component" value="Unassembled WGS sequence"/>
</dbReference>
<feature type="transmembrane region" description="Helical" evidence="2">
    <location>
        <begin position="222"/>
        <end position="242"/>
    </location>
</feature>
<evidence type="ECO:0000313" key="3">
    <source>
        <dbReference type="EMBL" id="MFC3193129.1"/>
    </source>
</evidence>
<accession>A0ABV7J4Z9</accession>
<proteinExistence type="predicted"/>
<dbReference type="PANTHER" id="PTHR40278">
    <property type="entry name" value="DNA UTILIZATION PROTEIN HOFN"/>
    <property type="match status" value="1"/>
</dbReference>
<dbReference type="PANTHER" id="PTHR40278:SF1">
    <property type="entry name" value="DNA UTILIZATION PROTEIN HOFN"/>
    <property type="match status" value="1"/>
</dbReference>
<sequence>MTSYVEKITEPLSQWYQTSSIHAFFEWWVGELKSFVPERHRKKIFANTNELFIYQSGEEVELWQQTEQQMQRLQPDGSVADKEWWHQLNHQVAGSDQEARVTYLVSEKLVLGREIALPTAVMSDIESVLTFELDKYIPFKADDVDFAFRKGPVEEGSEKFPVMLTAIRKQNMREIIELTESKGIRLSAVDVNTGTAEQPVALGMNLLPREWRKKKDWTAIKWYAGLLLVAVLLLAFVMYGSLENKTSKIASLEAQVTELRKDARRAKMIETQLNESVQAANFLGDLKIKIPSRVMMVAELTEKIPQNTYLTRIVIDEEKMEVVGQSTNANALVPILNQSELWYEPQIIGNVTQDPRTGKEKFTIRSALKLEVQEEADNES</sequence>
<dbReference type="Pfam" id="PF11104">
    <property type="entry name" value="PilM_2"/>
    <property type="match status" value="1"/>
</dbReference>
<dbReference type="InterPro" id="IPR007813">
    <property type="entry name" value="PilN"/>
</dbReference>
<protein>
    <submittedName>
        <fullName evidence="3">Pilus assembly protein PilM</fullName>
    </submittedName>
</protein>